<dbReference type="InterPro" id="IPR011990">
    <property type="entry name" value="TPR-like_helical_dom_sf"/>
</dbReference>
<dbReference type="EMBL" id="UINC01147345">
    <property type="protein sequence ID" value="SVD38611.1"/>
    <property type="molecule type" value="Genomic_DNA"/>
</dbReference>
<dbReference type="Gene3D" id="3.40.50.10610">
    <property type="entry name" value="ABC-type transport auxiliary lipoprotein component"/>
    <property type="match status" value="1"/>
</dbReference>
<dbReference type="PROSITE" id="PS50005">
    <property type="entry name" value="TPR"/>
    <property type="match status" value="1"/>
</dbReference>
<dbReference type="AlphaFoldDB" id="A0A382UY68"/>
<dbReference type="Gene3D" id="1.25.40.10">
    <property type="entry name" value="Tetratricopeptide repeat domain"/>
    <property type="match status" value="1"/>
</dbReference>
<sequence length="289" mass="32820">TEDIITQLSKIKQLKVISRTSVMEYKSTTKKMKEIAQELGVENILEGSVRKVGDEIRINAQLIDARTDEHLWAETYDRPARDIFAVQTDVAKNIATVLRGQITSEEEKSISKVPTQNIEAYNMYLRGKQEYYKYETEDFKKSVDFYKQAVKLDSFFALAHAEMANSYVQIFQVTGDNLYKKLAEEALSKAMSIDSNISVAYKAKAYIFGYEGRELDAVRSFLRAIEINQGFDEAIGGLGLAYNRLGDFSSALTRSQQFYEISPKNLWAHPMIAADLWALGEFESAIDYA</sequence>
<feature type="non-terminal residue" evidence="1">
    <location>
        <position position="1"/>
    </location>
</feature>
<dbReference type="SUPFAM" id="SSF48452">
    <property type="entry name" value="TPR-like"/>
    <property type="match status" value="1"/>
</dbReference>
<proteinExistence type="predicted"/>
<accession>A0A382UY68</accession>
<protein>
    <submittedName>
        <fullName evidence="1">Uncharacterized protein</fullName>
    </submittedName>
</protein>
<dbReference type="InterPro" id="IPR019734">
    <property type="entry name" value="TPR_rpt"/>
</dbReference>
<organism evidence="1">
    <name type="scientific">marine metagenome</name>
    <dbReference type="NCBI Taxonomy" id="408172"/>
    <lineage>
        <taxon>unclassified sequences</taxon>
        <taxon>metagenomes</taxon>
        <taxon>ecological metagenomes</taxon>
    </lineage>
</organism>
<gene>
    <name evidence="1" type="ORF">METZ01_LOCUS391465</name>
</gene>
<feature type="non-terminal residue" evidence="1">
    <location>
        <position position="289"/>
    </location>
</feature>
<name>A0A382UY68_9ZZZZ</name>
<evidence type="ECO:0000313" key="1">
    <source>
        <dbReference type="EMBL" id="SVD38611.1"/>
    </source>
</evidence>
<reference evidence="1" key="1">
    <citation type="submission" date="2018-05" db="EMBL/GenBank/DDBJ databases">
        <authorList>
            <person name="Lanie J.A."/>
            <person name="Ng W.-L."/>
            <person name="Kazmierczak K.M."/>
            <person name="Andrzejewski T.M."/>
            <person name="Davidsen T.M."/>
            <person name="Wayne K.J."/>
            <person name="Tettelin H."/>
            <person name="Glass J.I."/>
            <person name="Rusch D."/>
            <person name="Podicherti R."/>
            <person name="Tsui H.-C.T."/>
            <person name="Winkler M.E."/>
        </authorList>
    </citation>
    <scope>NUCLEOTIDE SEQUENCE</scope>
</reference>